<gene>
    <name evidence="1" type="ORF">ENU08_08355</name>
</gene>
<dbReference type="EMBL" id="DTBD01000080">
    <property type="protein sequence ID" value="HGQ65237.1"/>
    <property type="molecule type" value="Genomic_DNA"/>
</dbReference>
<name>A0A7C4JKJ0_9CREN</name>
<accession>A0A7C4JKJ0</accession>
<protein>
    <recommendedName>
        <fullName evidence="2">DNA replication complex GINS family protein</fullName>
    </recommendedName>
</protein>
<organism evidence="1">
    <name type="scientific">Ignisphaera aggregans</name>
    <dbReference type="NCBI Taxonomy" id="334771"/>
    <lineage>
        <taxon>Archaea</taxon>
        <taxon>Thermoproteota</taxon>
        <taxon>Thermoprotei</taxon>
        <taxon>Desulfurococcales</taxon>
        <taxon>Desulfurococcaceae</taxon>
        <taxon>Ignisphaera</taxon>
    </lineage>
</organism>
<reference evidence="1" key="1">
    <citation type="journal article" date="2020" name="mSystems">
        <title>Genome- and Community-Level Interaction Insights into Carbon Utilization and Element Cycling Functions of Hydrothermarchaeota in Hydrothermal Sediment.</title>
        <authorList>
            <person name="Zhou Z."/>
            <person name="Liu Y."/>
            <person name="Xu W."/>
            <person name="Pan J."/>
            <person name="Luo Z.H."/>
            <person name="Li M."/>
        </authorList>
    </citation>
    <scope>NUCLEOTIDE SEQUENCE [LARGE SCALE GENOMIC DNA]</scope>
    <source>
        <strain evidence="1">SpSt-637</strain>
    </source>
</reference>
<proteinExistence type="predicted"/>
<comment type="caution">
    <text evidence="1">The sequence shown here is derived from an EMBL/GenBank/DDBJ whole genome shotgun (WGS) entry which is preliminary data.</text>
</comment>
<dbReference type="AlphaFoldDB" id="A0A7C4JKJ0"/>
<evidence type="ECO:0008006" key="2">
    <source>
        <dbReference type="Google" id="ProtNLM"/>
    </source>
</evidence>
<evidence type="ECO:0000313" key="1">
    <source>
        <dbReference type="EMBL" id="HGQ65237.1"/>
    </source>
</evidence>
<sequence>MRLLYELQPTRVTVLRSCKAIPVMDTSIQKGSQISLPRIIAETLEFYGIVEVEEKIVSHQDIAKVKFSHMQQRGGMPKIDDFFYTKVKDSVNKLLTKAKNEGDIILLRTIEKIREDFIDVSNNRLSSIFRAFQLKGIDIVEKNCTMEEKIFLNMIKSIYIKWTKEYIEFDWGLELG</sequence>